<dbReference type="OrthoDB" id="9804335at2"/>
<dbReference type="InterPro" id="IPR001173">
    <property type="entry name" value="Glyco_trans_2-like"/>
</dbReference>
<comment type="caution">
    <text evidence="2">The sequence shown here is derived from an EMBL/GenBank/DDBJ whole genome shotgun (WGS) entry which is preliminary data.</text>
</comment>
<dbReference type="GO" id="GO:0016740">
    <property type="term" value="F:transferase activity"/>
    <property type="evidence" value="ECO:0007669"/>
    <property type="project" value="UniProtKB-KW"/>
</dbReference>
<gene>
    <name evidence="2" type="ORF">A1359_06075</name>
</gene>
<dbReference type="CDD" id="cd04179">
    <property type="entry name" value="DPM_DPG-synthase_like"/>
    <property type="match status" value="1"/>
</dbReference>
<feature type="domain" description="Glycosyltransferase 2-like" evidence="1">
    <location>
        <begin position="9"/>
        <end position="132"/>
    </location>
</feature>
<dbReference type="STRING" id="980561.A1359_06075"/>
<evidence type="ECO:0000313" key="2">
    <source>
        <dbReference type="EMBL" id="OAI17384.1"/>
    </source>
</evidence>
<sequence length="247" mass="27855">MSMSFNPCLLIPVFNHAEPLPKIVEQLATYRLPCILVDDGSQETCAATIRNLCTLYPWVQSIRLEINQGKGGAVKAGLLLANSQGYSHAIQIDADGQHDLDDLHKFITAAQANPDAVIIGRPIFDASIPKLRYYARYLTHVWVYINTLSCRIHDSMCGYRVYPVATCANLIQTTTLEDRMAFDVEILVRLDWLGVAMVSIPTRVGYPQDGISHFRGWEDNLRISLTHARLFFGMLLRLPKLLARHFK</sequence>
<dbReference type="AlphaFoldDB" id="A0A177NIG7"/>
<dbReference type="GO" id="GO:0006487">
    <property type="term" value="P:protein N-linked glycosylation"/>
    <property type="evidence" value="ECO:0007669"/>
    <property type="project" value="TreeGrafter"/>
</dbReference>
<dbReference type="Gene3D" id="3.90.550.10">
    <property type="entry name" value="Spore Coat Polysaccharide Biosynthesis Protein SpsA, Chain A"/>
    <property type="match status" value="1"/>
</dbReference>
<accession>A0A177NIG7</accession>
<dbReference type="Pfam" id="PF00535">
    <property type="entry name" value="Glycos_transf_2"/>
    <property type="match status" value="1"/>
</dbReference>
<reference evidence="2 3" key="1">
    <citation type="submission" date="2016-03" db="EMBL/GenBank/DDBJ databases">
        <authorList>
            <person name="Ploux O."/>
        </authorList>
    </citation>
    <scope>NUCLEOTIDE SEQUENCE [LARGE SCALE GENOMIC DNA]</scope>
    <source>
        <strain evidence="2 3">R-45370</strain>
    </source>
</reference>
<evidence type="ECO:0000313" key="3">
    <source>
        <dbReference type="Proteomes" id="UP000078476"/>
    </source>
</evidence>
<proteinExistence type="predicted"/>
<dbReference type="PANTHER" id="PTHR10859:SF91">
    <property type="entry name" value="DOLICHYL-PHOSPHATE BETA-GLUCOSYLTRANSFERASE"/>
    <property type="match status" value="1"/>
</dbReference>
<dbReference type="InterPro" id="IPR029044">
    <property type="entry name" value="Nucleotide-diphossugar_trans"/>
</dbReference>
<keyword evidence="2" id="KW-0808">Transferase</keyword>
<dbReference type="EMBL" id="LUUI01000088">
    <property type="protein sequence ID" value="OAI17384.1"/>
    <property type="molecule type" value="Genomic_DNA"/>
</dbReference>
<dbReference type="PANTHER" id="PTHR10859">
    <property type="entry name" value="GLYCOSYL TRANSFERASE"/>
    <property type="match status" value="1"/>
</dbReference>
<evidence type="ECO:0000259" key="1">
    <source>
        <dbReference type="Pfam" id="PF00535"/>
    </source>
</evidence>
<keyword evidence="3" id="KW-1185">Reference proteome</keyword>
<protein>
    <submittedName>
        <fullName evidence="2">Glycosyl transferase</fullName>
    </submittedName>
</protein>
<organism evidence="2 3">
    <name type="scientific">Methylomonas lenta</name>
    <dbReference type="NCBI Taxonomy" id="980561"/>
    <lineage>
        <taxon>Bacteria</taxon>
        <taxon>Pseudomonadati</taxon>
        <taxon>Pseudomonadota</taxon>
        <taxon>Gammaproteobacteria</taxon>
        <taxon>Methylococcales</taxon>
        <taxon>Methylococcaceae</taxon>
        <taxon>Methylomonas</taxon>
    </lineage>
</organism>
<dbReference type="SUPFAM" id="SSF53448">
    <property type="entry name" value="Nucleotide-diphospho-sugar transferases"/>
    <property type="match status" value="1"/>
</dbReference>
<dbReference type="Proteomes" id="UP000078476">
    <property type="component" value="Unassembled WGS sequence"/>
</dbReference>
<name>A0A177NIG7_9GAMM</name>